<evidence type="ECO:0000256" key="13">
    <source>
        <dbReference type="ARBA" id="ARBA00023237"/>
    </source>
</evidence>
<comment type="similarity">
    <text evidence="2">Belongs to the BexD/CtrA/VexA family.</text>
</comment>
<feature type="signal peptide" evidence="15">
    <location>
        <begin position="1"/>
        <end position="26"/>
    </location>
</feature>
<evidence type="ECO:0000256" key="10">
    <source>
        <dbReference type="ARBA" id="ARBA00023114"/>
    </source>
</evidence>
<organism evidence="18 19">
    <name type="scientific">Oceanibaculum indicum P24</name>
    <dbReference type="NCBI Taxonomy" id="1207063"/>
    <lineage>
        <taxon>Bacteria</taxon>
        <taxon>Pseudomonadati</taxon>
        <taxon>Pseudomonadota</taxon>
        <taxon>Alphaproteobacteria</taxon>
        <taxon>Rhodospirillales</taxon>
        <taxon>Oceanibaculaceae</taxon>
        <taxon>Oceanibaculum</taxon>
    </lineage>
</organism>
<feature type="chain" id="PRO_5003859610" evidence="15">
    <location>
        <begin position="27"/>
        <end position="255"/>
    </location>
</feature>
<evidence type="ECO:0000256" key="14">
    <source>
        <dbReference type="ARBA" id="ARBA00023288"/>
    </source>
</evidence>
<keyword evidence="5" id="KW-0762">Sugar transport</keyword>
<dbReference type="PANTHER" id="PTHR33619:SF3">
    <property type="entry name" value="POLYSACCHARIDE EXPORT PROTEIN GFCE-RELATED"/>
    <property type="match status" value="1"/>
</dbReference>
<keyword evidence="13" id="KW-0998">Cell outer membrane</keyword>
<dbReference type="PROSITE" id="PS51257">
    <property type="entry name" value="PROKAR_LIPOPROTEIN"/>
    <property type="match status" value="1"/>
</dbReference>
<evidence type="ECO:0000259" key="17">
    <source>
        <dbReference type="Pfam" id="PF22461"/>
    </source>
</evidence>
<keyword evidence="7 15" id="KW-0732">Signal</keyword>
<dbReference type="Pfam" id="PF22461">
    <property type="entry name" value="SLBB_2"/>
    <property type="match status" value="1"/>
</dbReference>
<keyword evidence="14" id="KW-0449">Lipoprotein</keyword>
<evidence type="ECO:0000256" key="3">
    <source>
        <dbReference type="ARBA" id="ARBA00022448"/>
    </source>
</evidence>
<keyword evidence="6" id="KW-0812">Transmembrane</keyword>
<dbReference type="InterPro" id="IPR003715">
    <property type="entry name" value="Poly_export_N"/>
</dbReference>
<dbReference type="GO" id="GO:0015159">
    <property type="term" value="F:polysaccharide transmembrane transporter activity"/>
    <property type="evidence" value="ECO:0007669"/>
    <property type="project" value="InterPro"/>
</dbReference>
<evidence type="ECO:0000259" key="16">
    <source>
        <dbReference type="Pfam" id="PF02563"/>
    </source>
</evidence>
<evidence type="ECO:0000256" key="8">
    <source>
        <dbReference type="ARBA" id="ARBA00023047"/>
    </source>
</evidence>
<protein>
    <submittedName>
        <fullName evidence="18">Polysaccharide export protein</fullName>
    </submittedName>
</protein>
<keyword evidence="11" id="KW-0472">Membrane</keyword>
<gene>
    <name evidence="18" type="ORF">P24_06117</name>
</gene>
<dbReference type="GO" id="GO:0009279">
    <property type="term" value="C:cell outer membrane"/>
    <property type="evidence" value="ECO:0007669"/>
    <property type="project" value="UniProtKB-SubCell"/>
</dbReference>
<keyword evidence="9" id="KW-0406">Ion transport</keyword>
<evidence type="ECO:0000256" key="12">
    <source>
        <dbReference type="ARBA" id="ARBA00023139"/>
    </source>
</evidence>
<evidence type="ECO:0000256" key="6">
    <source>
        <dbReference type="ARBA" id="ARBA00022692"/>
    </source>
</evidence>
<evidence type="ECO:0000313" key="18">
    <source>
        <dbReference type="EMBL" id="EKE77334.1"/>
    </source>
</evidence>
<proteinExistence type="inferred from homology"/>
<dbReference type="Pfam" id="PF02563">
    <property type="entry name" value="Poly_export"/>
    <property type="match status" value="1"/>
</dbReference>
<keyword evidence="8" id="KW-0625">Polysaccharide transport</keyword>
<keyword evidence="12" id="KW-0564">Palmitate</keyword>
<comment type="caution">
    <text evidence="18">The sequence shown here is derived from an EMBL/GenBank/DDBJ whole genome shotgun (WGS) entry which is preliminary data.</text>
</comment>
<dbReference type="STRING" id="1207063.P24_06117"/>
<evidence type="ECO:0000256" key="15">
    <source>
        <dbReference type="SAM" id="SignalP"/>
    </source>
</evidence>
<dbReference type="Gene3D" id="3.10.560.10">
    <property type="entry name" value="Outer membrane lipoprotein wza domain like"/>
    <property type="match status" value="1"/>
</dbReference>
<evidence type="ECO:0000256" key="1">
    <source>
        <dbReference type="ARBA" id="ARBA00004571"/>
    </source>
</evidence>
<dbReference type="EMBL" id="AMRL01000005">
    <property type="protein sequence ID" value="EKE77334.1"/>
    <property type="molecule type" value="Genomic_DNA"/>
</dbReference>
<dbReference type="InterPro" id="IPR054765">
    <property type="entry name" value="SLBB_dom"/>
</dbReference>
<dbReference type="AlphaFoldDB" id="K2K359"/>
<dbReference type="GO" id="GO:0015288">
    <property type="term" value="F:porin activity"/>
    <property type="evidence" value="ECO:0007669"/>
    <property type="project" value="UniProtKB-KW"/>
</dbReference>
<evidence type="ECO:0000256" key="11">
    <source>
        <dbReference type="ARBA" id="ARBA00023136"/>
    </source>
</evidence>
<accession>K2K359</accession>
<evidence type="ECO:0000256" key="5">
    <source>
        <dbReference type="ARBA" id="ARBA00022597"/>
    </source>
</evidence>
<dbReference type="InterPro" id="IPR049712">
    <property type="entry name" value="Poly_export"/>
</dbReference>
<feature type="domain" description="SLBB" evidence="17">
    <location>
        <begin position="130"/>
        <end position="211"/>
    </location>
</feature>
<evidence type="ECO:0000313" key="19">
    <source>
        <dbReference type="Proteomes" id="UP000006746"/>
    </source>
</evidence>
<dbReference type="RefSeq" id="WP_008943835.1">
    <property type="nucleotide sequence ID" value="NZ_AMRL01000005.1"/>
</dbReference>
<dbReference type="PANTHER" id="PTHR33619">
    <property type="entry name" value="POLYSACCHARIDE EXPORT PROTEIN GFCE-RELATED"/>
    <property type="match status" value="1"/>
</dbReference>
<dbReference type="GO" id="GO:0046930">
    <property type="term" value="C:pore complex"/>
    <property type="evidence" value="ECO:0007669"/>
    <property type="project" value="UniProtKB-KW"/>
</dbReference>
<keyword evidence="3" id="KW-0813">Transport</keyword>
<sequence>MAFILQKIRRPAACLALAMLLLTGLAACGTDQNLSPRETAASRFAAWSDDVPEYRLGSGDTVQVSYLFTPNLDQEALVAPDGTITLRLAGRLQAEGQTVEQLNQAVTEASAKWMRQPVTRVAVREARSARIYVGGQVGRAGAIPLDRRIGALEAVLLAGGFTDEARTSEVVLIRRSPDDSPMLRTLDLQDFIQTGGADGTIPLAAGDILYVPRSGIAEVNLWIDQFINKVLPFQRSANFTYTVTRNGTGTGTVFP</sequence>
<reference evidence="18 19" key="1">
    <citation type="journal article" date="2012" name="J. Bacteriol.">
        <title>Genome Sequence of Oceanibaculum indicum Type Strain P24.</title>
        <authorList>
            <person name="Lai Q."/>
            <person name="Shao Z."/>
        </authorList>
    </citation>
    <scope>NUCLEOTIDE SEQUENCE [LARGE SCALE GENOMIC DNA]</scope>
    <source>
        <strain evidence="18 19">P24</strain>
    </source>
</reference>
<evidence type="ECO:0000256" key="2">
    <source>
        <dbReference type="ARBA" id="ARBA00009450"/>
    </source>
</evidence>
<feature type="domain" description="Polysaccharide export protein N-terminal" evidence="16">
    <location>
        <begin position="51"/>
        <end position="123"/>
    </location>
</feature>
<evidence type="ECO:0000256" key="7">
    <source>
        <dbReference type="ARBA" id="ARBA00022729"/>
    </source>
</evidence>
<comment type="subcellular location">
    <subcellularLocation>
        <location evidence="1">Cell outer membrane</location>
        <topology evidence="1">Multi-pass membrane protein</topology>
    </subcellularLocation>
</comment>
<evidence type="ECO:0000256" key="4">
    <source>
        <dbReference type="ARBA" id="ARBA00022452"/>
    </source>
</evidence>
<dbReference type="eggNOG" id="COG1596">
    <property type="taxonomic scope" value="Bacteria"/>
</dbReference>
<keyword evidence="19" id="KW-1185">Reference proteome</keyword>
<evidence type="ECO:0000256" key="9">
    <source>
        <dbReference type="ARBA" id="ARBA00023065"/>
    </source>
</evidence>
<keyword evidence="4" id="KW-1134">Transmembrane beta strand</keyword>
<dbReference type="Gene3D" id="3.30.1950.10">
    <property type="entry name" value="wza like domain"/>
    <property type="match status" value="1"/>
</dbReference>
<dbReference type="Proteomes" id="UP000006746">
    <property type="component" value="Unassembled WGS sequence"/>
</dbReference>
<dbReference type="GO" id="GO:0006811">
    <property type="term" value="P:monoatomic ion transport"/>
    <property type="evidence" value="ECO:0007669"/>
    <property type="project" value="UniProtKB-KW"/>
</dbReference>
<keyword evidence="10" id="KW-0626">Porin</keyword>
<name>K2K359_9PROT</name>